<dbReference type="PANTHER" id="PTHR43065:SF42">
    <property type="entry name" value="TWO-COMPONENT SENSOR PPRA"/>
    <property type="match status" value="1"/>
</dbReference>
<dbReference type="Pfam" id="PF00512">
    <property type="entry name" value="HisKA"/>
    <property type="match status" value="1"/>
</dbReference>
<proteinExistence type="predicted"/>
<evidence type="ECO:0000256" key="4">
    <source>
        <dbReference type="PROSITE-ProRule" id="PRU00169"/>
    </source>
</evidence>
<dbReference type="PROSITE" id="PS50110">
    <property type="entry name" value="RESPONSE_REGULATORY"/>
    <property type="match status" value="1"/>
</dbReference>
<keyword evidence="3 4" id="KW-0597">Phosphoprotein</keyword>
<name>A0A0D2JRW8_9BACT</name>
<dbReference type="PANTHER" id="PTHR43065">
    <property type="entry name" value="SENSOR HISTIDINE KINASE"/>
    <property type="match status" value="1"/>
</dbReference>
<feature type="domain" description="Response regulatory" evidence="6">
    <location>
        <begin position="9"/>
        <end position="125"/>
    </location>
</feature>
<dbReference type="InterPro" id="IPR001789">
    <property type="entry name" value="Sig_transdc_resp-reg_receiver"/>
</dbReference>
<dbReference type="PRINTS" id="PR00344">
    <property type="entry name" value="BCTRLSENSOR"/>
</dbReference>
<dbReference type="SMART" id="SM00388">
    <property type="entry name" value="HisKA"/>
    <property type="match status" value="1"/>
</dbReference>
<feature type="modified residue" description="4-aspartylphosphate" evidence="4">
    <location>
        <position position="58"/>
    </location>
</feature>
<dbReference type="EC" id="2.7.13.3" evidence="2"/>
<comment type="catalytic activity">
    <reaction evidence="1">
        <text>ATP + protein L-histidine = ADP + protein N-phospho-L-histidine.</text>
        <dbReference type="EC" id="2.7.13.3"/>
    </reaction>
</comment>
<dbReference type="InterPro" id="IPR011006">
    <property type="entry name" value="CheY-like_superfamily"/>
</dbReference>
<gene>
    <name evidence="7" type="ORF">X474_19820</name>
</gene>
<dbReference type="EMBL" id="AZAC01000034">
    <property type="protein sequence ID" value="KIX12260.1"/>
    <property type="molecule type" value="Genomic_DNA"/>
</dbReference>
<dbReference type="STRING" id="1429043.X474_19820"/>
<dbReference type="SUPFAM" id="SSF52172">
    <property type="entry name" value="CheY-like"/>
    <property type="match status" value="1"/>
</dbReference>
<dbReference type="Gene3D" id="1.10.287.130">
    <property type="match status" value="1"/>
</dbReference>
<dbReference type="Pfam" id="PF02518">
    <property type="entry name" value="HATPase_c"/>
    <property type="match status" value="1"/>
</dbReference>
<evidence type="ECO:0000259" key="5">
    <source>
        <dbReference type="PROSITE" id="PS50109"/>
    </source>
</evidence>
<dbReference type="OrthoDB" id="9761263at2"/>
<evidence type="ECO:0000256" key="2">
    <source>
        <dbReference type="ARBA" id="ARBA00012438"/>
    </source>
</evidence>
<dbReference type="AlphaFoldDB" id="A0A0D2JRW8"/>
<dbReference type="RefSeq" id="WP_052515370.1">
    <property type="nucleotide sequence ID" value="NZ_AZAC01000034.1"/>
</dbReference>
<evidence type="ECO:0000259" key="6">
    <source>
        <dbReference type="PROSITE" id="PS50110"/>
    </source>
</evidence>
<dbReference type="InParanoid" id="A0A0D2JRW8"/>
<dbReference type="InterPro" id="IPR005467">
    <property type="entry name" value="His_kinase_dom"/>
</dbReference>
<dbReference type="CDD" id="cd00082">
    <property type="entry name" value="HisKA"/>
    <property type="match status" value="1"/>
</dbReference>
<dbReference type="InterPro" id="IPR004358">
    <property type="entry name" value="Sig_transdc_His_kin-like_C"/>
</dbReference>
<organism evidence="7 8">
    <name type="scientific">Dethiosulfatarculus sandiegensis</name>
    <dbReference type="NCBI Taxonomy" id="1429043"/>
    <lineage>
        <taxon>Bacteria</taxon>
        <taxon>Pseudomonadati</taxon>
        <taxon>Thermodesulfobacteriota</taxon>
        <taxon>Desulfarculia</taxon>
        <taxon>Desulfarculales</taxon>
        <taxon>Desulfarculaceae</taxon>
        <taxon>Dethiosulfatarculus</taxon>
    </lineage>
</organism>
<dbReference type="Gene3D" id="3.40.50.2300">
    <property type="match status" value="1"/>
</dbReference>
<dbReference type="Gene3D" id="3.30.565.10">
    <property type="entry name" value="Histidine kinase-like ATPase, C-terminal domain"/>
    <property type="match status" value="1"/>
</dbReference>
<feature type="domain" description="Histidine kinase" evidence="5">
    <location>
        <begin position="156"/>
        <end position="379"/>
    </location>
</feature>
<dbReference type="SMART" id="SM00448">
    <property type="entry name" value="REC"/>
    <property type="match status" value="1"/>
</dbReference>
<evidence type="ECO:0000256" key="1">
    <source>
        <dbReference type="ARBA" id="ARBA00000085"/>
    </source>
</evidence>
<dbReference type="GO" id="GO:0000155">
    <property type="term" value="F:phosphorelay sensor kinase activity"/>
    <property type="evidence" value="ECO:0007669"/>
    <property type="project" value="InterPro"/>
</dbReference>
<dbReference type="SMART" id="SM00387">
    <property type="entry name" value="HATPase_c"/>
    <property type="match status" value="1"/>
</dbReference>
<accession>A0A0D2JRW8</accession>
<dbReference type="InterPro" id="IPR036890">
    <property type="entry name" value="HATPase_C_sf"/>
</dbReference>
<dbReference type="InterPro" id="IPR003594">
    <property type="entry name" value="HATPase_dom"/>
</dbReference>
<keyword evidence="8" id="KW-1185">Reference proteome</keyword>
<reference evidence="7 8" key="1">
    <citation type="submission" date="2013-11" db="EMBL/GenBank/DDBJ databases">
        <title>Metagenomic analysis of a methanogenic consortium involved in long chain n-alkane degradation.</title>
        <authorList>
            <person name="Davidova I.A."/>
            <person name="Callaghan A.V."/>
            <person name="Wawrik B."/>
            <person name="Pruitt S."/>
            <person name="Marks C."/>
            <person name="Duncan K.E."/>
            <person name="Suflita J.M."/>
        </authorList>
    </citation>
    <scope>NUCLEOTIDE SEQUENCE [LARGE SCALE GENOMIC DNA]</scope>
    <source>
        <strain evidence="7 8">SPR</strain>
    </source>
</reference>
<evidence type="ECO:0000313" key="7">
    <source>
        <dbReference type="EMBL" id="KIX12260.1"/>
    </source>
</evidence>
<dbReference type="PROSITE" id="PS50109">
    <property type="entry name" value="HIS_KIN"/>
    <property type="match status" value="1"/>
</dbReference>
<sequence length="390" mass="43704">MQLRVSRPRVLIVDDSDMDAKVLERVLADDYETIRATGGSQALTILKTEPLPHLIMLDVMMPEMSGYEVCREIMNNPDTKRIPVVFVSAMDEITDETRGLGLGACDYIKKPYHKMIVQARVKNQVNRRIAELERDRLLAYMKQSEKMEALGTLAGGFAHDFNNILTSVMGFTELCMEDARSQSVDPALLEKVLDGARRAKGLVDQILLFSRWNKSQLKPCDFTQVVMAVSRSLRDFLPSEIDLKVELSKDPLLVKADQAQVEKIVFNLVSNAVQAMEQSGRLGIDLAKVDLNIDYCREHPQASPGEYALLQIRDNGPGLDQKIKDRIFDPFFTTREVGQGTGLGLPMVYGMVKTHGGHIDIETTPGEGSVFRLFFPIYSDQGMFEGIVDE</sequence>
<dbReference type="InterPro" id="IPR036097">
    <property type="entry name" value="HisK_dim/P_sf"/>
</dbReference>
<dbReference type="InterPro" id="IPR003661">
    <property type="entry name" value="HisK_dim/P_dom"/>
</dbReference>
<evidence type="ECO:0000313" key="8">
    <source>
        <dbReference type="Proteomes" id="UP000032233"/>
    </source>
</evidence>
<dbReference type="SUPFAM" id="SSF55874">
    <property type="entry name" value="ATPase domain of HSP90 chaperone/DNA topoisomerase II/histidine kinase"/>
    <property type="match status" value="1"/>
</dbReference>
<dbReference type="Proteomes" id="UP000032233">
    <property type="component" value="Unassembled WGS sequence"/>
</dbReference>
<protein>
    <recommendedName>
        <fullName evidence="2">histidine kinase</fullName>
        <ecNumber evidence="2">2.7.13.3</ecNumber>
    </recommendedName>
</protein>
<evidence type="ECO:0000256" key="3">
    <source>
        <dbReference type="ARBA" id="ARBA00022553"/>
    </source>
</evidence>
<dbReference type="SUPFAM" id="SSF47384">
    <property type="entry name" value="Homodimeric domain of signal transducing histidine kinase"/>
    <property type="match status" value="1"/>
</dbReference>
<comment type="caution">
    <text evidence="7">The sequence shown here is derived from an EMBL/GenBank/DDBJ whole genome shotgun (WGS) entry which is preliminary data.</text>
</comment>
<dbReference type="Pfam" id="PF00072">
    <property type="entry name" value="Response_reg"/>
    <property type="match status" value="1"/>
</dbReference>